<dbReference type="Proteomes" id="UP000196052">
    <property type="component" value="Unassembled WGS sequence"/>
</dbReference>
<dbReference type="AlphaFoldDB" id="A0A1C4FEK6"/>
<gene>
    <name evidence="1" type="ORF">BC05F1_04345</name>
</gene>
<evidence type="ECO:0000313" key="1">
    <source>
        <dbReference type="EMBL" id="SCC54292.1"/>
    </source>
</evidence>
<protein>
    <submittedName>
        <fullName evidence="1">Uncharacterized protein</fullName>
    </submittedName>
</protein>
<dbReference type="EMBL" id="FMBE01000014">
    <property type="protein sequence ID" value="SCC54292.1"/>
    <property type="molecule type" value="Genomic_DNA"/>
</dbReference>
<name>A0A1C4FEK6_9BACI</name>
<sequence>MEVNCLPVDIDENFGAS</sequence>
<evidence type="ECO:0000313" key="2">
    <source>
        <dbReference type="Proteomes" id="UP000196052"/>
    </source>
</evidence>
<reference evidence="2" key="1">
    <citation type="submission" date="2016-08" db="EMBL/GenBank/DDBJ databases">
        <authorList>
            <person name="Loux V."/>
            <person name="Rue O."/>
        </authorList>
    </citation>
    <scope>NUCLEOTIDE SEQUENCE [LARGE SCALE GENOMIC DNA]</scope>
    <source>
        <strain evidence="2">INRA Bc05-F1</strain>
    </source>
</reference>
<organism evidence="1 2">
    <name type="scientific">Bacillus wiedmannii</name>
    <dbReference type="NCBI Taxonomy" id="1890302"/>
    <lineage>
        <taxon>Bacteria</taxon>
        <taxon>Bacillati</taxon>
        <taxon>Bacillota</taxon>
        <taxon>Bacilli</taxon>
        <taxon>Bacillales</taxon>
        <taxon>Bacillaceae</taxon>
        <taxon>Bacillus</taxon>
        <taxon>Bacillus cereus group</taxon>
    </lineage>
</organism>
<accession>A0A1C4FEK6</accession>
<proteinExistence type="predicted"/>